<protein>
    <submittedName>
        <fullName evidence="2">Glutamate decarboxylase</fullName>
    </submittedName>
</protein>
<evidence type="ECO:0000313" key="2">
    <source>
        <dbReference type="EMBL" id="EQL04099.1"/>
    </source>
</evidence>
<feature type="compositionally biased region" description="Basic residues" evidence="1">
    <location>
        <begin position="37"/>
        <end position="47"/>
    </location>
</feature>
<evidence type="ECO:0000256" key="1">
    <source>
        <dbReference type="SAM" id="MobiDB-lite"/>
    </source>
</evidence>
<dbReference type="AlphaFoldDB" id="T5AND6"/>
<dbReference type="Proteomes" id="UP000019374">
    <property type="component" value="Unassembled WGS sequence"/>
</dbReference>
<proteinExistence type="predicted"/>
<feature type="region of interest" description="Disordered" evidence="1">
    <location>
        <begin position="33"/>
        <end position="66"/>
    </location>
</feature>
<accession>T5AND6</accession>
<dbReference type="EMBL" id="KE652179">
    <property type="protein sequence ID" value="EQL04099.1"/>
    <property type="molecule type" value="Genomic_DNA"/>
</dbReference>
<name>T5AND6_OPHSC</name>
<dbReference type="HOGENOM" id="CLU_2831826_0_0_1"/>
<sequence length="66" mass="7531">MLLADIKLCLGMLDETDRETIKRQDEYIRTHMTAAGRSKHSKHKAHAYKNEQHSLQGKTGKTHAPC</sequence>
<dbReference type="OrthoDB" id="5152799at2759"/>
<reference evidence="2 3" key="1">
    <citation type="journal article" date="2013" name="Chin. Sci. Bull.">
        <title>Genome survey uncovers the secrets of sex and lifestyle in caterpillar fungus.</title>
        <authorList>
            <person name="Hu X."/>
            <person name="Zhang Y."/>
            <person name="Xiao G."/>
            <person name="Zheng P."/>
            <person name="Xia Y."/>
            <person name="Zhang X."/>
            <person name="St Leger R.J."/>
            <person name="Liu X."/>
            <person name="Wang C."/>
        </authorList>
    </citation>
    <scope>NUCLEOTIDE SEQUENCE [LARGE SCALE GENOMIC DNA]</scope>
    <source>
        <strain evidence="3">Co18 / CGMCC 3.14243</strain>
        <tissue evidence="2">Fruit-body</tissue>
    </source>
</reference>
<evidence type="ECO:0000313" key="3">
    <source>
        <dbReference type="Proteomes" id="UP000019374"/>
    </source>
</evidence>
<dbReference type="eggNOG" id="KOG1383">
    <property type="taxonomic scope" value="Eukaryota"/>
</dbReference>
<organism evidence="2 3">
    <name type="scientific">Ophiocordyceps sinensis (strain Co18 / CGMCC 3.14243)</name>
    <name type="common">Yarsagumba caterpillar fungus</name>
    <name type="synonym">Hirsutella sinensis</name>
    <dbReference type="NCBI Taxonomy" id="911162"/>
    <lineage>
        <taxon>Eukaryota</taxon>
        <taxon>Fungi</taxon>
        <taxon>Dikarya</taxon>
        <taxon>Ascomycota</taxon>
        <taxon>Pezizomycotina</taxon>
        <taxon>Sordariomycetes</taxon>
        <taxon>Hypocreomycetidae</taxon>
        <taxon>Hypocreales</taxon>
        <taxon>Ophiocordycipitaceae</taxon>
        <taxon>Ophiocordyceps</taxon>
    </lineage>
</organism>
<gene>
    <name evidence="2" type="ORF">OCS_00172</name>
</gene>